<keyword evidence="7" id="KW-1185">Reference proteome</keyword>
<dbReference type="RefSeq" id="WP_148981086.1">
    <property type="nucleotide sequence ID" value="NZ_CP043315.1"/>
</dbReference>
<comment type="similarity">
    <text evidence="1">Belongs to the universal ribosomal protein uL29 family.</text>
</comment>
<dbReference type="InterPro" id="IPR036049">
    <property type="entry name" value="Ribosomal_uL29_sf"/>
</dbReference>
<proteinExistence type="inferred from homology"/>
<keyword evidence="2 6" id="KW-0689">Ribosomal protein</keyword>
<evidence type="ECO:0000313" key="7">
    <source>
        <dbReference type="Proteomes" id="UP000325155"/>
    </source>
</evidence>
<protein>
    <recommendedName>
        <fullName evidence="4">Large ribosomal subunit protein uL29</fullName>
    </recommendedName>
    <alternativeName>
        <fullName evidence="5">50S ribosomal protein L29</fullName>
    </alternativeName>
</protein>
<evidence type="ECO:0000256" key="4">
    <source>
        <dbReference type="ARBA" id="ARBA00035204"/>
    </source>
</evidence>
<dbReference type="InterPro" id="IPR001854">
    <property type="entry name" value="Ribosomal_uL29"/>
</dbReference>
<dbReference type="GO" id="GO:0006412">
    <property type="term" value="P:translation"/>
    <property type="evidence" value="ECO:0007669"/>
    <property type="project" value="InterPro"/>
</dbReference>
<sequence>MQEKLQKLMSSYLESLFLHAKKSLKDPSVLKKTRKEIAKMKTQMRILEVKND</sequence>
<organism evidence="6 7">
    <name type="scientific">Candidatus Cytomitobacter indipagum</name>
    <dbReference type="NCBI Taxonomy" id="2601575"/>
    <lineage>
        <taxon>Bacteria</taxon>
        <taxon>Pseudomonadati</taxon>
        <taxon>Pseudomonadota</taxon>
        <taxon>Alphaproteobacteria</taxon>
        <taxon>Holosporales</taxon>
        <taxon>Holosporaceae</taxon>
        <taxon>Candidatus Cytomitobacter</taxon>
    </lineage>
</organism>
<dbReference type="GO" id="GO:0003735">
    <property type="term" value="F:structural constituent of ribosome"/>
    <property type="evidence" value="ECO:0007669"/>
    <property type="project" value="InterPro"/>
</dbReference>
<accession>A0A5C0UEP4</accession>
<evidence type="ECO:0000256" key="5">
    <source>
        <dbReference type="ARBA" id="ARBA00035476"/>
    </source>
</evidence>
<evidence type="ECO:0000256" key="3">
    <source>
        <dbReference type="ARBA" id="ARBA00023274"/>
    </source>
</evidence>
<dbReference type="Pfam" id="PF00831">
    <property type="entry name" value="Ribosomal_L29"/>
    <property type="match status" value="1"/>
</dbReference>
<dbReference type="SUPFAM" id="SSF46561">
    <property type="entry name" value="Ribosomal protein L29 (L29p)"/>
    <property type="match status" value="1"/>
</dbReference>
<dbReference type="GO" id="GO:0005840">
    <property type="term" value="C:ribosome"/>
    <property type="evidence" value="ECO:0007669"/>
    <property type="project" value="UniProtKB-KW"/>
</dbReference>
<gene>
    <name evidence="6" type="ORF">FZC35_02585</name>
</gene>
<dbReference type="KEGG" id="cip:FZC35_02585"/>
<reference evidence="6 7" key="1">
    <citation type="submission" date="2019-08" db="EMBL/GenBank/DDBJ databases">
        <title>Highly reduced genomes of protist endosymbionts show evolutionary convergence.</title>
        <authorList>
            <person name="George E."/>
            <person name="Husnik F."/>
            <person name="Tashyreva D."/>
            <person name="Prokopchuk G."/>
            <person name="Horak A."/>
            <person name="Kwong W.K."/>
            <person name="Lukes J."/>
            <person name="Keeling P.J."/>
        </authorList>
    </citation>
    <scope>NUCLEOTIDE SEQUENCE [LARGE SCALE GENOMIC DNA]</scope>
    <source>
        <strain evidence="6">1605</strain>
    </source>
</reference>
<dbReference type="GO" id="GO:1990904">
    <property type="term" value="C:ribonucleoprotein complex"/>
    <property type="evidence" value="ECO:0007669"/>
    <property type="project" value="UniProtKB-KW"/>
</dbReference>
<evidence type="ECO:0000313" key="6">
    <source>
        <dbReference type="EMBL" id="QEK38239.1"/>
    </source>
</evidence>
<evidence type="ECO:0000256" key="2">
    <source>
        <dbReference type="ARBA" id="ARBA00022980"/>
    </source>
</evidence>
<keyword evidence="3" id="KW-0687">Ribonucleoprotein</keyword>
<dbReference type="EMBL" id="CP043315">
    <property type="protein sequence ID" value="QEK38239.1"/>
    <property type="molecule type" value="Genomic_DNA"/>
</dbReference>
<dbReference type="AlphaFoldDB" id="A0A5C0UEP4"/>
<dbReference type="Proteomes" id="UP000325155">
    <property type="component" value="Chromosome"/>
</dbReference>
<dbReference type="Gene3D" id="1.10.287.310">
    <property type="match status" value="1"/>
</dbReference>
<evidence type="ECO:0000256" key="1">
    <source>
        <dbReference type="ARBA" id="ARBA00009254"/>
    </source>
</evidence>
<name>A0A5C0UEP4_9PROT</name>